<reference evidence="10" key="1">
    <citation type="submission" date="2025-08" db="UniProtKB">
        <authorList>
            <consortium name="Ensembl"/>
        </authorList>
    </citation>
    <scope>IDENTIFICATION</scope>
</reference>
<evidence type="ECO:0000256" key="1">
    <source>
        <dbReference type="ARBA" id="ARBA00022737"/>
    </source>
</evidence>
<dbReference type="FunFam" id="3.30.1370.10:FF:000029">
    <property type="entry name" value="ankyrin repeat and KH domain-containing protein 1 isoform X2"/>
    <property type="match status" value="1"/>
</dbReference>
<feature type="repeat" description="ANK" evidence="5">
    <location>
        <begin position="213"/>
        <end position="245"/>
    </location>
</feature>
<dbReference type="GO" id="GO:0003723">
    <property type="term" value="F:RNA binding"/>
    <property type="evidence" value="ECO:0007669"/>
    <property type="project" value="UniProtKB-UniRule"/>
</dbReference>
<evidence type="ECO:0000256" key="7">
    <source>
        <dbReference type="SAM" id="Coils"/>
    </source>
</evidence>
<feature type="compositionally biased region" description="Polar residues" evidence="8">
    <location>
        <begin position="1977"/>
        <end position="1986"/>
    </location>
</feature>
<feature type="repeat" description="ANK" evidence="5">
    <location>
        <begin position="1210"/>
        <end position="1242"/>
    </location>
</feature>
<feature type="compositionally biased region" description="Low complexity" evidence="8">
    <location>
        <begin position="1472"/>
        <end position="1486"/>
    </location>
</feature>
<dbReference type="FunFam" id="1.25.40.20:FF:000012">
    <property type="entry name" value="ankyrin repeat domain-containing protein 17 isoform X1"/>
    <property type="match status" value="1"/>
</dbReference>
<feature type="region of interest" description="Disordered" evidence="8">
    <location>
        <begin position="1328"/>
        <end position="1400"/>
    </location>
</feature>
<evidence type="ECO:0000256" key="3">
    <source>
        <dbReference type="ARBA" id="ARBA00023043"/>
    </source>
</evidence>
<dbReference type="FunFam" id="1.25.40.20:FF:000028">
    <property type="entry name" value="ankyrin repeat domain-containing protein 17 isoform X1"/>
    <property type="match status" value="1"/>
</dbReference>
<dbReference type="InterPro" id="IPR004088">
    <property type="entry name" value="KH_dom_type_1"/>
</dbReference>
<feature type="coiled-coil region" evidence="7">
    <location>
        <begin position="688"/>
        <end position="760"/>
    </location>
</feature>
<dbReference type="Pfam" id="PF12796">
    <property type="entry name" value="Ank_2"/>
    <property type="match status" value="9"/>
</dbReference>
<feature type="region of interest" description="Disordered" evidence="8">
    <location>
        <begin position="1772"/>
        <end position="1837"/>
    </location>
</feature>
<feature type="repeat" description="ANK" evidence="5">
    <location>
        <begin position="1142"/>
        <end position="1174"/>
    </location>
</feature>
<feature type="compositionally biased region" description="Acidic residues" evidence="8">
    <location>
        <begin position="1370"/>
        <end position="1386"/>
    </location>
</feature>
<feature type="repeat" description="ANK" evidence="5">
    <location>
        <begin position="313"/>
        <end position="345"/>
    </location>
</feature>
<keyword evidence="3 5" id="KW-0040">ANK repeat</keyword>
<feature type="compositionally biased region" description="Polar residues" evidence="8">
    <location>
        <begin position="2193"/>
        <end position="2203"/>
    </location>
</feature>
<evidence type="ECO:0000256" key="6">
    <source>
        <dbReference type="PROSITE-ProRule" id="PRU00117"/>
    </source>
</evidence>
<feature type="region of interest" description="Disordered" evidence="8">
    <location>
        <begin position="1459"/>
        <end position="1504"/>
    </location>
</feature>
<feature type="repeat" description="ANK" evidence="5">
    <location>
        <begin position="246"/>
        <end position="278"/>
    </location>
</feature>
<dbReference type="InterPro" id="IPR002110">
    <property type="entry name" value="Ankyrin_rpt"/>
</dbReference>
<feature type="compositionally biased region" description="Polar residues" evidence="8">
    <location>
        <begin position="1784"/>
        <end position="1808"/>
    </location>
</feature>
<feature type="repeat" description="ANK" evidence="5">
    <location>
        <begin position="1075"/>
        <end position="1107"/>
    </location>
</feature>
<feature type="compositionally biased region" description="Low complexity" evidence="8">
    <location>
        <begin position="1960"/>
        <end position="1975"/>
    </location>
</feature>
<feature type="repeat" description="ANK" evidence="5">
    <location>
        <begin position="180"/>
        <end position="212"/>
    </location>
</feature>
<dbReference type="SMART" id="SM00248">
    <property type="entry name" value="ANK"/>
    <property type="match status" value="25"/>
</dbReference>
<dbReference type="FunFam" id="1.25.40.20:FF:000014">
    <property type="entry name" value="ankyrin repeat domain-containing protein 17 isoform X2"/>
    <property type="match status" value="1"/>
</dbReference>
<dbReference type="SUPFAM" id="SSF54791">
    <property type="entry name" value="Eukaryotic type KH-domain (KH-domain type I)"/>
    <property type="match status" value="1"/>
</dbReference>
<evidence type="ECO:0000313" key="11">
    <source>
        <dbReference type="Proteomes" id="UP000694406"/>
    </source>
</evidence>
<dbReference type="InterPro" id="IPR004087">
    <property type="entry name" value="KH_dom"/>
</dbReference>
<feature type="repeat" description="ANK" evidence="5">
    <location>
        <begin position="346"/>
        <end position="378"/>
    </location>
</feature>
<dbReference type="PROSITE" id="PS50297">
    <property type="entry name" value="ANK_REP_REGION"/>
    <property type="match status" value="20"/>
</dbReference>
<dbReference type="Gene3D" id="3.30.1370.10">
    <property type="entry name" value="K Homology domain, type 1"/>
    <property type="match status" value="1"/>
</dbReference>
<evidence type="ECO:0000313" key="10">
    <source>
        <dbReference type="Ensembl" id="ENSLLTP00000023387.1"/>
    </source>
</evidence>
<feature type="repeat" description="ANK" evidence="5">
    <location>
        <begin position="1040"/>
        <end position="1072"/>
    </location>
</feature>
<dbReference type="SMART" id="SM00322">
    <property type="entry name" value="KH"/>
    <property type="match status" value="1"/>
</dbReference>
<dbReference type="PRINTS" id="PR01415">
    <property type="entry name" value="ANKYRIN"/>
</dbReference>
<dbReference type="SUPFAM" id="SSF48403">
    <property type="entry name" value="Ankyrin repeat"/>
    <property type="match status" value="3"/>
</dbReference>
<evidence type="ECO:0000259" key="9">
    <source>
        <dbReference type="SMART" id="SM00322"/>
    </source>
</evidence>
<dbReference type="PROSITE" id="PS50084">
    <property type="entry name" value="KH_TYPE_1"/>
    <property type="match status" value="1"/>
</dbReference>
<dbReference type="InterPro" id="IPR047374">
    <property type="entry name" value="KH-I_ANKHD1"/>
</dbReference>
<evidence type="ECO:0000256" key="8">
    <source>
        <dbReference type="SAM" id="MobiDB-lite"/>
    </source>
</evidence>
<feature type="compositionally biased region" description="Basic residues" evidence="8">
    <location>
        <begin position="1339"/>
        <end position="1349"/>
    </location>
</feature>
<feature type="compositionally biased region" description="Polar residues" evidence="8">
    <location>
        <begin position="1487"/>
        <end position="1504"/>
    </location>
</feature>
<dbReference type="InterPro" id="IPR036612">
    <property type="entry name" value="KH_dom_type_1_sf"/>
</dbReference>
<keyword evidence="6" id="KW-0694">RNA-binding</keyword>
<feature type="repeat" description="ANK" evidence="5">
    <location>
        <begin position="1177"/>
        <end position="1209"/>
    </location>
</feature>
<feature type="region of interest" description="Disordered" evidence="8">
    <location>
        <begin position="2121"/>
        <end position="2145"/>
    </location>
</feature>
<feature type="region of interest" description="Disordered" evidence="8">
    <location>
        <begin position="1417"/>
        <end position="1441"/>
    </location>
</feature>
<dbReference type="InterPro" id="IPR036770">
    <property type="entry name" value="Ankyrin_rpt-contain_sf"/>
</dbReference>
<dbReference type="CDD" id="cd22503">
    <property type="entry name" value="KH-I_ANKHD1"/>
    <property type="match status" value="1"/>
</dbReference>
<dbReference type="FunFam" id="1.25.40.20:FF:000046">
    <property type="entry name" value="Ankyrin repeat and KH domain-containing protein 1"/>
    <property type="match status" value="1"/>
</dbReference>
<evidence type="ECO:0000256" key="5">
    <source>
        <dbReference type="PROSITE-ProRule" id="PRU00023"/>
    </source>
</evidence>
<dbReference type="Pfam" id="PF00013">
    <property type="entry name" value="KH_1"/>
    <property type="match status" value="1"/>
</dbReference>
<proteinExistence type="predicted"/>
<feature type="region of interest" description="Disordered" evidence="8">
    <location>
        <begin position="771"/>
        <end position="806"/>
    </location>
</feature>
<feature type="repeat" description="ANK" evidence="5">
    <location>
        <begin position="1007"/>
        <end position="1039"/>
    </location>
</feature>
<organism evidence="10 11">
    <name type="scientific">Laticauda laticaudata</name>
    <name type="common">Blue-ringed sea krait</name>
    <name type="synonym">Blue-lipped sea krait</name>
    <dbReference type="NCBI Taxonomy" id="8630"/>
    <lineage>
        <taxon>Eukaryota</taxon>
        <taxon>Metazoa</taxon>
        <taxon>Chordata</taxon>
        <taxon>Craniata</taxon>
        <taxon>Vertebrata</taxon>
        <taxon>Euteleostomi</taxon>
        <taxon>Lepidosauria</taxon>
        <taxon>Squamata</taxon>
        <taxon>Bifurcata</taxon>
        <taxon>Unidentata</taxon>
        <taxon>Episquamata</taxon>
        <taxon>Toxicofera</taxon>
        <taxon>Serpentes</taxon>
        <taxon>Colubroidea</taxon>
        <taxon>Elapidae</taxon>
        <taxon>Laticaudinae</taxon>
        <taxon>Laticauda</taxon>
    </lineage>
</organism>
<evidence type="ECO:0000256" key="2">
    <source>
        <dbReference type="ARBA" id="ARBA00022990"/>
    </source>
</evidence>
<protein>
    <submittedName>
        <fullName evidence="10">Ankyrin repeat and KH domain containing 1</fullName>
    </submittedName>
</protein>
<feature type="repeat" description="ANK" evidence="5">
    <location>
        <begin position="476"/>
        <end position="508"/>
    </location>
</feature>
<dbReference type="PANTHER" id="PTHR23206">
    <property type="entry name" value="MASK PROTEIN"/>
    <property type="match status" value="1"/>
</dbReference>
<feature type="region of interest" description="Disordered" evidence="8">
    <location>
        <begin position="2170"/>
        <end position="2211"/>
    </location>
</feature>
<keyword evidence="1" id="KW-0677">Repeat</keyword>
<dbReference type="GeneTree" id="ENSGT00940000153768"/>
<dbReference type="Pfam" id="PF00023">
    <property type="entry name" value="Ank"/>
    <property type="match status" value="1"/>
</dbReference>
<dbReference type="FunFam" id="1.25.40.20:FF:000041">
    <property type="entry name" value="ankyrin repeat and KH domain-containing protein 1 isoform X1"/>
    <property type="match status" value="1"/>
</dbReference>
<feature type="repeat" description="ANK" evidence="5">
    <location>
        <begin position="280"/>
        <end position="312"/>
    </location>
</feature>
<feature type="repeat" description="ANK" evidence="5">
    <location>
        <begin position="973"/>
        <end position="1005"/>
    </location>
</feature>
<sequence>SIGKSDSLNNHVESFILDQEDLDNPVLKTTSEIFLSSAAEGADLRTVDPETQARLEALLEAAGIGKLSTADGKAFADPEVLRRLTSSVSCALDEAAAALTRMRAENNHNAGQVDNRSLAEACSDGDVNAVRKLLDEGRSVNEHTEEGESLLCLACSAGYYELAQVLLAMHANVEDRGNKGDITPLMAAASGGYVDIVKLLLVHCADVNAQSSTGNTALTYACAGGFVDIVKVLLKAGANIEDHNENGHTPLMEAASAGHVEVARVLLEYGAGINTHSNEFKESALTLACYKGHLDMVRFLLEAGADQEHKTDEMHTALMEACMDGHVEVARLLLDSGAQVNMPADSFESPLTLAACGGHVELAALLIERGANLEEVNDEGYTPLMEAAREGHEEMVALLLAQGANINAQTEETQETALTLACCGGFSEVADFLIKAGADIELGCSTPLMEAAQEGHLELVKYLLAAGANVHATTATGDTALTYACENGHTDVADVLLQAGADLEHESEGGRTPLMKAARAGHLCTVQFLISKGANVNRATANNDHTVVSLACAGGHLAVVELLLAHGADPTHRLKDGSTMLIEAAKGGHTNVVSYLLDYPNNVLSVPTTDMTQLTPPSQDQSQVPRVPMHALAMVVPPQEPDRAPQENPPPLLTLQKGTSKQKSTSLQVADQELLSPFHPYQPLECIVEETEGKLNELGQRISAIEKAQLKSLELIQGEPLNKDKIEELKKNREEQVQKKKKILKELQKVERQLQMKTQQQFTKEYLETKGQTEAPLTQQQQCPYTGDLPELEGNEGLPGDNLSGLSQVDSVLHKDEQQQSPSSPEQTEFAPLQPLATPQCNFSNNIGCNGTDSFELQKVLGNQQTIGQQQPIAGHVQGLLVQEPDGLMVASPAQTLTDTLDDLIAGGLRNSCSQTLNMTSQSVLPTYPSVDIDAHTESNHDTALTLACAGGHEELVSVLIARGASIEHRDKKGFTPLILAATAGHVGVVEILLDKGGDIEAQSERTKDTPLSLACSGGRQEVVDLLLARGANKEHRNVSDYTPLSLAASGGYVNIIKILLNAGAEINSRTGSKLGISPLMLAAMNGHVPAVKLLLDMGSDINAQIETNRNTALTLACFQGRAEVVSLLLDRKANVEHRAKTGLTPLMEAASGGYAEVGRVLLDKGADVNAPPVPSSRDTALTIAADKGHYKFCELLINRGAHIDVRNKKGNTPLWLAANGGHLDVVQLLVQAGADVDAADNRKITPLMSAFRKGHVRVVQFLVKEVNQFPSDIECMRYIATIADKELLKKCHQCVETIVKAKDQQAAEANKNASILLKELDLEKSREESRKQALAAKREKRKEKRKKKKEEQKRKQEEDEEHKPKETLELQEDEEEEENDDDEIPLEPPSATTTTTIGISATSATFTNAFGKKRANVITTPSTNRKNKKNKTKDTPQNVQIILPDQHITLAQQKADKNKINGEPRGGSAGGNSDSDNLDSTDCNSESSSGGKSQELNFTMDTHSSGDKRYASVLLPSQEDKTNSSPKSLLLSETFVKSVFLATNYKSVSLPLTSPNIKLNLTSPKRGQKREEGWKEVVRRSKKLSVPASVVSRIMGRGGCNITAIQDVTGAHIDVDKQKDKNGERMITIRGGTESTRYAVQLINALIQDPAKELEDLIPKTHIRTPVSSTKSIHTNFSSGVSTASASNKNSFSIGASSLVTSQSSTLSTFQSANKLSKNVPANVRSSFPVSLPLAYSHPHFALLAAQTMQQIRHPRLPMAQFGGTFSTSPNTWGPFPVRPVNPGSTNSSPKHNNSNRIGNQNGSILQSESTGLASSSPGSVSSAVPSSQPLCVTNNRTPSSVRKQLFACIPKTSTMTTAISTVTTTCSTLPSTSPSALKTDVIPPVSASKEKTSAPEQSVGIACVSSLIATSSSITSCSSSPGVLESCTSSSPAPPDVPNETLPANMSELSPPITMPFSSSSESTPLTLSSPRSVASENQDNGNLPQLAVPAPRVSHRMQPRGSFYSMVPNANLHQETQSVFVTNAVPLTPSQGPSTTVHLSSPMNIMNGSQMHINPSNKPLPPTFGPATLFNHFSSLFDSNQMPANQGWGDCPLSTRAAADQSFTVQSTFLSNSVLGHMESVHPDNSKAPGFRPPSQRVSTSPVGKLLSFHMKKRRVCGLKRTVFPSGESPIPSVSSGSSSPLSAVSAPSNLGQPKSGSTSQDRKVPPPIGTERLARIRQGGSVTPTPLGSNFTAPVGHSGIWSFEGLSSWSQPVMGNHAVHQQLSDPGTFSQHQPMERDDSGIVAPSNIFQQPMPNSFVDFSKGLPISMYGGTIIPSHPQLADGPGGPLFNGLHTPDPAWNPMIKVVQNSAECGCVWVGGVYTHSHSLDPSNVII</sequence>
<feature type="repeat" description="ANK" evidence="5">
    <location>
        <begin position="509"/>
        <end position="541"/>
    </location>
</feature>
<dbReference type="PROSITE" id="PS50088">
    <property type="entry name" value="ANK_REPEAT"/>
    <property type="match status" value="20"/>
</dbReference>
<reference evidence="10" key="2">
    <citation type="submission" date="2025-09" db="UniProtKB">
        <authorList>
            <consortium name="Ensembl"/>
        </authorList>
    </citation>
    <scope>IDENTIFICATION</scope>
</reference>
<dbReference type="FunFam" id="1.25.40.20:FF:000068">
    <property type="entry name" value="ankyrin repeat domain-containing protein 17 isoform X5"/>
    <property type="match status" value="1"/>
</dbReference>
<accession>A0A8C5SVT2</accession>
<feature type="repeat" description="ANK" evidence="5">
    <location>
        <begin position="543"/>
        <end position="575"/>
    </location>
</feature>
<dbReference type="GO" id="GO:0045087">
    <property type="term" value="P:innate immune response"/>
    <property type="evidence" value="ECO:0007669"/>
    <property type="project" value="TreeGrafter"/>
</dbReference>
<feature type="compositionally biased region" description="Low complexity" evidence="8">
    <location>
        <begin position="1809"/>
        <end position="1829"/>
    </location>
</feature>
<feature type="region of interest" description="Disordered" evidence="8">
    <location>
        <begin position="1926"/>
        <end position="1989"/>
    </location>
</feature>
<feature type="compositionally biased region" description="Low complexity" evidence="8">
    <location>
        <begin position="1390"/>
        <end position="1400"/>
    </location>
</feature>
<feature type="repeat" description="ANK" evidence="5">
    <location>
        <begin position="379"/>
        <end position="411"/>
    </location>
</feature>
<feature type="compositionally biased region" description="Basic and acidic residues" evidence="8">
    <location>
        <begin position="1350"/>
        <end position="1369"/>
    </location>
</feature>
<feature type="repeat" description="ANK" evidence="5">
    <location>
        <begin position="1109"/>
        <end position="1141"/>
    </location>
</feature>
<gene>
    <name evidence="10" type="primary">ANKHD1</name>
</gene>
<dbReference type="GO" id="GO:0005737">
    <property type="term" value="C:cytoplasm"/>
    <property type="evidence" value="ECO:0007669"/>
    <property type="project" value="TreeGrafter"/>
</dbReference>
<dbReference type="Ensembl" id="ENSLLTT00000024244.1">
    <property type="protein sequence ID" value="ENSLLTP00000023387.1"/>
    <property type="gene ID" value="ENSLLTG00000017193.1"/>
</dbReference>
<feature type="compositionally biased region" description="Polar residues" evidence="8">
    <location>
        <begin position="771"/>
        <end position="784"/>
    </location>
</feature>
<name>A0A8C5SVT2_LATLA</name>
<feature type="domain" description="K Homology" evidence="9">
    <location>
        <begin position="1579"/>
        <end position="1649"/>
    </location>
</feature>
<keyword evidence="2" id="KW-0007">Acetylation</keyword>
<keyword evidence="4 7" id="KW-0175">Coiled coil</keyword>
<dbReference type="InterPro" id="IPR051631">
    <property type="entry name" value="Ankyrin-KH/SAM_domain"/>
</dbReference>
<feature type="repeat" description="ANK" evidence="5">
    <location>
        <begin position="940"/>
        <end position="972"/>
    </location>
</feature>
<dbReference type="Proteomes" id="UP000694406">
    <property type="component" value="Unplaced"/>
</dbReference>
<dbReference type="PANTHER" id="PTHR23206:SF5">
    <property type="entry name" value="ANKYRIN REPEAT AND KH DOMAIN-CONTAINING PROTEIN 1"/>
    <property type="match status" value="1"/>
</dbReference>
<dbReference type="Gene3D" id="1.25.40.20">
    <property type="entry name" value="Ankyrin repeat-containing domain"/>
    <property type="match status" value="8"/>
</dbReference>
<feature type="compositionally biased region" description="Low complexity" evidence="8">
    <location>
        <begin position="2170"/>
        <end position="2192"/>
    </location>
</feature>
<evidence type="ECO:0000256" key="4">
    <source>
        <dbReference type="ARBA" id="ARBA00023054"/>
    </source>
</evidence>
<keyword evidence="11" id="KW-1185">Reference proteome</keyword>
<feature type="region of interest" description="Disordered" evidence="8">
    <location>
        <begin position="639"/>
        <end position="663"/>
    </location>
</feature>
<feature type="repeat" description="ANK" evidence="5">
    <location>
        <begin position="443"/>
        <end position="475"/>
    </location>
</feature>
<dbReference type="FunFam" id="1.25.40.20:FF:000114">
    <property type="entry name" value="ankyrin repeat and KH domain-containing protein 1 isoform X2"/>
    <property type="match status" value="1"/>
</dbReference>